<dbReference type="EMBL" id="PVZF01000024">
    <property type="protein sequence ID" value="PRY08422.1"/>
    <property type="molecule type" value="Genomic_DNA"/>
</dbReference>
<evidence type="ECO:0000256" key="1">
    <source>
        <dbReference type="SAM" id="Phobius"/>
    </source>
</evidence>
<protein>
    <submittedName>
        <fullName evidence="2">Uncharacterized protein</fullName>
    </submittedName>
</protein>
<proteinExistence type="predicted"/>
<keyword evidence="1" id="KW-0472">Membrane</keyword>
<feature type="transmembrane region" description="Helical" evidence="1">
    <location>
        <begin position="49"/>
        <end position="76"/>
    </location>
</feature>
<keyword evidence="1" id="KW-1133">Transmembrane helix</keyword>
<keyword evidence="1" id="KW-0812">Transmembrane</keyword>
<evidence type="ECO:0000313" key="3">
    <source>
        <dbReference type="Proteomes" id="UP000238083"/>
    </source>
</evidence>
<reference evidence="2 3" key="1">
    <citation type="submission" date="2018-03" db="EMBL/GenBank/DDBJ databases">
        <title>Genomic Encyclopedia of Archaeal and Bacterial Type Strains, Phase II (KMG-II): from individual species to whole genera.</title>
        <authorList>
            <person name="Goeker M."/>
        </authorList>
    </citation>
    <scope>NUCLEOTIDE SEQUENCE [LARGE SCALE GENOMIC DNA]</scope>
    <source>
        <strain evidence="2 3">DSM 19711</strain>
    </source>
</reference>
<sequence length="114" mass="12798">MGVLVKILLAPLVALDRWHAFMYRFLNSRGADGERAHARLHMAQGGLLVLLGSIFLLSYYPIICVPFVALSVPYFVAAAKRRRKAQTFIAQDEVRARRQSRDGLKHPSHGITRG</sequence>
<dbReference type="AlphaFoldDB" id="A0A2T0QTL3"/>
<dbReference type="Proteomes" id="UP000238083">
    <property type="component" value="Unassembled WGS sequence"/>
</dbReference>
<keyword evidence="3" id="KW-1185">Reference proteome</keyword>
<dbReference type="RefSeq" id="WP_106215593.1">
    <property type="nucleotide sequence ID" value="NZ_PVZF01000024.1"/>
</dbReference>
<evidence type="ECO:0000313" key="2">
    <source>
        <dbReference type="EMBL" id="PRY08422.1"/>
    </source>
</evidence>
<comment type="caution">
    <text evidence="2">The sequence shown here is derived from an EMBL/GenBank/DDBJ whole genome shotgun (WGS) entry which is preliminary data.</text>
</comment>
<gene>
    <name evidence="2" type="ORF">CLV37_12417</name>
</gene>
<accession>A0A2T0QTL3</accession>
<name>A0A2T0QTL3_9ACTN</name>
<organism evidence="2 3">
    <name type="scientific">Kineococcus rhizosphaerae</name>
    <dbReference type="NCBI Taxonomy" id="559628"/>
    <lineage>
        <taxon>Bacteria</taxon>
        <taxon>Bacillati</taxon>
        <taxon>Actinomycetota</taxon>
        <taxon>Actinomycetes</taxon>
        <taxon>Kineosporiales</taxon>
        <taxon>Kineosporiaceae</taxon>
        <taxon>Kineococcus</taxon>
    </lineage>
</organism>